<dbReference type="Pfam" id="PF03133">
    <property type="entry name" value="TTL"/>
    <property type="match status" value="1"/>
</dbReference>
<keyword evidence="2" id="KW-1185">Reference proteome</keyword>
<dbReference type="AlphaFoldDB" id="A0A0W0VDD5"/>
<evidence type="ECO:0000313" key="2">
    <source>
        <dbReference type="Proteomes" id="UP000055035"/>
    </source>
</evidence>
<proteinExistence type="predicted"/>
<dbReference type="Proteomes" id="UP000055035">
    <property type="component" value="Unassembled WGS sequence"/>
</dbReference>
<accession>A0A0W0VDD5</accession>
<dbReference type="EMBL" id="LNYJ01000011">
    <property type="protein sequence ID" value="KTD18090.1"/>
    <property type="molecule type" value="Genomic_DNA"/>
</dbReference>
<dbReference type="GO" id="GO:0016874">
    <property type="term" value="F:ligase activity"/>
    <property type="evidence" value="ECO:0007669"/>
    <property type="project" value="UniProtKB-KW"/>
</dbReference>
<evidence type="ECO:0000313" key="1">
    <source>
        <dbReference type="EMBL" id="KTD18090.1"/>
    </source>
</evidence>
<dbReference type="Gene3D" id="3.30.470.20">
    <property type="entry name" value="ATP-grasp fold, B domain"/>
    <property type="match status" value="1"/>
</dbReference>
<reference evidence="1 2" key="1">
    <citation type="submission" date="2015-11" db="EMBL/GenBank/DDBJ databases">
        <title>Genomic analysis of 38 Legionella species identifies large and diverse effector repertoires.</title>
        <authorList>
            <person name="Burstein D."/>
            <person name="Amaro F."/>
            <person name="Zusman T."/>
            <person name="Lifshitz Z."/>
            <person name="Cohen O."/>
            <person name="Gilbert J.A."/>
            <person name="Pupko T."/>
            <person name="Shuman H.A."/>
            <person name="Segal G."/>
        </authorList>
    </citation>
    <scope>NUCLEOTIDE SEQUENCE [LARGE SCALE GENOMIC DNA]</scope>
    <source>
        <strain evidence="1 2">BL-540</strain>
    </source>
</reference>
<dbReference type="RefSeq" id="WP_058471782.1">
    <property type="nucleotide sequence ID" value="NZ_CAAAIC010000001.1"/>
</dbReference>
<keyword evidence="1" id="KW-0436">Ligase</keyword>
<dbReference type="PROSITE" id="PS51221">
    <property type="entry name" value="TTL"/>
    <property type="match status" value="1"/>
</dbReference>
<sequence>MKGLSWSGQTIKYFALDPKKSPTYFNLHRHLQALGWLPCTFNWQASFSERNFEFNTAASQCLEYKHLLAQLLKKYNLPFSPVTYCIDDGNWPNILAQIAEEHYRCEYGYQDEKANLTWILKPSLLNNGQQIKIFTRLSQLERHFLSADRLGGEHVLQEYVAKPHLLRPPQGHKYSIRMFVVLTNYTGCYLYPFGYFNVALQPFQTGEFQDLRSHLTNEHLLGSESNVVQIPTERFDFFPKLYPQIKGQVTEILKALKREYRHAFDCQKNPALAIFGFDFLVDEEQRLWLLEANHGPCFPREDNHPLQTHLYDNFWQALIQGFVISIANRQQETGKELFDFISMN</sequence>
<dbReference type="STRING" id="456.Ljor_2396"/>
<organism evidence="1 2">
    <name type="scientific">Legionella jordanis</name>
    <dbReference type="NCBI Taxonomy" id="456"/>
    <lineage>
        <taxon>Bacteria</taxon>
        <taxon>Pseudomonadati</taxon>
        <taxon>Pseudomonadota</taxon>
        <taxon>Gammaproteobacteria</taxon>
        <taxon>Legionellales</taxon>
        <taxon>Legionellaceae</taxon>
        <taxon>Legionella</taxon>
    </lineage>
</organism>
<gene>
    <name evidence="1" type="ORF">Ljor_2396</name>
</gene>
<dbReference type="InterPro" id="IPR004344">
    <property type="entry name" value="TTL/TTLL_fam"/>
</dbReference>
<dbReference type="SUPFAM" id="SSF56059">
    <property type="entry name" value="Glutathione synthetase ATP-binding domain-like"/>
    <property type="match status" value="1"/>
</dbReference>
<protein>
    <submittedName>
        <fullName evidence="1">Tubulin-tyrosine ligase family protein</fullName>
    </submittedName>
</protein>
<dbReference type="PANTHER" id="PTHR46069:SF1">
    <property type="entry name" value="CHROMOSOME UNDETERMINED SCAFFOLD_125, WHOLE GENOME SHOTGUN SEQUENCE"/>
    <property type="match status" value="1"/>
</dbReference>
<dbReference type="PANTHER" id="PTHR46069">
    <property type="entry name" value="TUBULIN TYROSINE LIGASE"/>
    <property type="match status" value="1"/>
</dbReference>
<dbReference type="PATRIC" id="fig|456.5.peg.2576"/>
<name>A0A0W0VDD5_9GAMM</name>
<comment type="caution">
    <text evidence="1">The sequence shown here is derived from an EMBL/GenBank/DDBJ whole genome shotgun (WGS) entry which is preliminary data.</text>
</comment>